<dbReference type="EMBL" id="JQBM01000001">
    <property type="protein sequence ID" value="KRN47176.1"/>
    <property type="molecule type" value="Genomic_DNA"/>
</dbReference>
<evidence type="ECO:0000256" key="2">
    <source>
        <dbReference type="ARBA" id="ARBA00023015"/>
    </source>
</evidence>
<evidence type="ECO:0000256" key="1">
    <source>
        <dbReference type="ARBA" id="ARBA00022491"/>
    </source>
</evidence>
<dbReference type="SMART" id="SM00354">
    <property type="entry name" value="HTH_LACI"/>
    <property type="match status" value="1"/>
</dbReference>
<gene>
    <name evidence="5" type="ORF">IV50_GL000448</name>
</gene>
<sequence length="331" mass="35887">MKKASIKDVARLADVSIATVSQILNNKGDRFSEATREKVFAARDEVGYVPNISARSLKKSHYMLIGVVVPTLALPYFGAFVQHLQNLLPENMSLSIMSGEQKQADAAVERMIEAGVSGVIVVSQLADPNRIADLLKQCGIAMVVTENHDDLELADVVYTKDQAGGRLAAEHLIAEGHKRVALLGNQVFTDNLFYRAGSFKATMEEAGVKVSEITTHNMSKQSGQAAAMAVSISHATATFALNDELAIGVISGLSKLGWHVPDDMSVIGYDDTDYAAFYQPSLTTIHQPVDIVAKTALDVLMARIADHRLDRQKIAVDVSLVERDSTRPLQV</sequence>
<dbReference type="PROSITE" id="PS50932">
    <property type="entry name" value="HTH_LACI_2"/>
    <property type="match status" value="1"/>
</dbReference>
<dbReference type="PANTHER" id="PTHR30146">
    <property type="entry name" value="LACI-RELATED TRANSCRIPTIONAL REPRESSOR"/>
    <property type="match status" value="1"/>
</dbReference>
<dbReference type="RefSeq" id="WP_057744408.1">
    <property type="nucleotide sequence ID" value="NZ_BJLU01000003.1"/>
</dbReference>
<dbReference type="InterPro" id="IPR028082">
    <property type="entry name" value="Peripla_BP_I"/>
</dbReference>
<dbReference type="SUPFAM" id="SSF47413">
    <property type="entry name" value="lambda repressor-like DNA-binding domains"/>
    <property type="match status" value="1"/>
</dbReference>
<protein>
    <submittedName>
        <fullName evidence="5">LacI family regulatory protein</fullName>
    </submittedName>
</protein>
<evidence type="ECO:0000313" key="5">
    <source>
        <dbReference type="EMBL" id="KRN47176.1"/>
    </source>
</evidence>
<keyword evidence="2" id="KW-0805">Transcription regulation</keyword>
<organism evidence="5 6">
    <name type="scientific">Weissella viridescens</name>
    <name type="common">Lactobacillus viridescens</name>
    <dbReference type="NCBI Taxonomy" id="1629"/>
    <lineage>
        <taxon>Bacteria</taxon>
        <taxon>Bacillati</taxon>
        <taxon>Bacillota</taxon>
        <taxon>Bacilli</taxon>
        <taxon>Lactobacillales</taxon>
        <taxon>Lactobacillaceae</taxon>
        <taxon>Weissella</taxon>
    </lineage>
</organism>
<dbReference type="InterPro" id="IPR046335">
    <property type="entry name" value="LacI/GalR-like_sensor"/>
</dbReference>
<dbReference type="SUPFAM" id="SSF53822">
    <property type="entry name" value="Periplasmic binding protein-like I"/>
    <property type="match status" value="1"/>
</dbReference>
<evidence type="ECO:0000256" key="3">
    <source>
        <dbReference type="ARBA" id="ARBA00023125"/>
    </source>
</evidence>
<dbReference type="Pfam" id="PF13377">
    <property type="entry name" value="Peripla_BP_3"/>
    <property type="match status" value="1"/>
</dbReference>
<keyword evidence="3" id="KW-0238">DNA-binding</keyword>
<accession>A0A0R2H3M7</accession>
<comment type="caution">
    <text evidence="5">The sequence shown here is derived from an EMBL/GenBank/DDBJ whole genome shotgun (WGS) entry which is preliminary data.</text>
</comment>
<dbReference type="Gene3D" id="1.10.260.40">
    <property type="entry name" value="lambda repressor-like DNA-binding domains"/>
    <property type="match status" value="1"/>
</dbReference>
<dbReference type="Proteomes" id="UP000051992">
    <property type="component" value="Unassembled WGS sequence"/>
</dbReference>
<dbReference type="CDD" id="cd06267">
    <property type="entry name" value="PBP1_LacI_sugar_binding-like"/>
    <property type="match status" value="1"/>
</dbReference>
<reference evidence="5 6" key="1">
    <citation type="journal article" date="2015" name="Genome Announc.">
        <title>Expanding the biotechnology potential of lactobacilli through comparative genomics of 213 strains and associated genera.</title>
        <authorList>
            <person name="Sun Z."/>
            <person name="Harris H.M."/>
            <person name="McCann A."/>
            <person name="Guo C."/>
            <person name="Argimon S."/>
            <person name="Zhang W."/>
            <person name="Yang X."/>
            <person name="Jeffery I.B."/>
            <person name="Cooney J.C."/>
            <person name="Kagawa T.F."/>
            <person name="Liu W."/>
            <person name="Song Y."/>
            <person name="Salvetti E."/>
            <person name="Wrobel A."/>
            <person name="Rasinkangas P."/>
            <person name="Parkhill J."/>
            <person name="Rea M.C."/>
            <person name="O'Sullivan O."/>
            <person name="Ritari J."/>
            <person name="Douillard F.P."/>
            <person name="Paul Ross R."/>
            <person name="Yang R."/>
            <person name="Briner A.E."/>
            <person name="Felis G.E."/>
            <person name="de Vos W.M."/>
            <person name="Barrangou R."/>
            <person name="Klaenhammer T.R."/>
            <person name="Caufield P.W."/>
            <person name="Cui Y."/>
            <person name="Zhang H."/>
            <person name="O'Toole P.W."/>
        </authorList>
    </citation>
    <scope>NUCLEOTIDE SEQUENCE [LARGE SCALE GENOMIC DNA]</scope>
    <source>
        <strain evidence="5 6">DSM 20410</strain>
    </source>
</reference>
<keyword evidence="4" id="KW-0804">Transcription</keyword>
<evidence type="ECO:0000313" key="6">
    <source>
        <dbReference type="Proteomes" id="UP000051992"/>
    </source>
</evidence>
<dbReference type="OrthoDB" id="9775106at2"/>
<dbReference type="InterPro" id="IPR010982">
    <property type="entry name" value="Lambda_DNA-bd_dom_sf"/>
</dbReference>
<dbReference type="NCBIfam" id="NF047341">
    <property type="entry name" value="lactose_RbsR"/>
    <property type="match status" value="1"/>
</dbReference>
<keyword evidence="1" id="KW-0678">Repressor</keyword>
<dbReference type="GO" id="GO:0000976">
    <property type="term" value="F:transcription cis-regulatory region binding"/>
    <property type="evidence" value="ECO:0007669"/>
    <property type="project" value="TreeGrafter"/>
</dbReference>
<dbReference type="Pfam" id="PF00356">
    <property type="entry name" value="LacI"/>
    <property type="match status" value="1"/>
</dbReference>
<dbReference type="PATRIC" id="fig|1629.5.peg.452"/>
<dbReference type="GO" id="GO:0003700">
    <property type="term" value="F:DNA-binding transcription factor activity"/>
    <property type="evidence" value="ECO:0007669"/>
    <property type="project" value="TreeGrafter"/>
</dbReference>
<proteinExistence type="predicted"/>
<name>A0A0R2H3M7_WEIVI</name>
<dbReference type="AlphaFoldDB" id="A0A0R2H3M7"/>
<dbReference type="PROSITE" id="PS00356">
    <property type="entry name" value="HTH_LACI_1"/>
    <property type="match status" value="1"/>
</dbReference>
<dbReference type="PANTHER" id="PTHR30146:SF148">
    <property type="entry name" value="HTH-TYPE TRANSCRIPTIONAL REPRESSOR PURR-RELATED"/>
    <property type="match status" value="1"/>
</dbReference>
<evidence type="ECO:0000256" key="4">
    <source>
        <dbReference type="ARBA" id="ARBA00023163"/>
    </source>
</evidence>
<dbReference type="InterPro" id="IPR000843">
    <property type="entry name" value="HTH_LacI"/>
</dbReference>
<dbReference type="CDD" id="cd01392">
    <property type="entry name" value="HTH_LacI"/>
    <property type="match status" value="1"/>
</dbReference>
<dbReference type="Gene3D" id="3.40.50.2300">
    <property type="match status" value="2"/>
</dbReference>
<keyword evidence="6" id="KW-1185">Reference proteome</keyword>